<feature type="transmembrane region" description="Helical" evidence="1">
    <location>
        <begin position="468"/>
        <end position="490"/>
    </location>
</feature>
<dbReference type="PANTHER" id="PTHR35342">
    <property type="entry name" value="TRICARBOXYLIC TRANSPORT PROTEIN"/>
    <property type="match status" value="1"/>
</dbReference>
<feature type="transmembrane region" description="Helical" evidence="1">
    <location>
        <begin position="393"/>
        <end position="410"/>
    </location>
</feature>
<proteinExistence type="predicted"/>
<evidence type="ECO:0000313" key="3">
    <source>
        <dbReference type="EMBL" id="ADE56292.1"/>
    </source>
</evidence>
<gene>
    <name evidence="3" type="ordered locus">Amico_0145</name>
</gene>
<reference evidence="3 4" key="1">
    <citation type="journal article" date="2010" name="Stand. Genomic Sci.">
        <title>Complete genome sequence of Aminobacterium colombiense type strain (ALA-1).</title>
        <authorList>
            <person name="Chertkov O."/>
            <person name="Sikorski J."/>
            <person name="Brambilla E."/>
            <person name="Lapidus A."/>
            <person name="Copeland A."/>
            <person name="Glavina Del Rio T."/>
            <person name="Nolan M."/>
            <person name="Lucas S."/>
            <person name="Tice H."/>
            <person name="Cheng J.F."/>
            <person name="Han C."/>
            <person name="Detter J.C."/>
            <person name="Bruce D."/>
            <person name="Tapia R."/>
            <person name="Goodwin L."/>
            <person name="Pitluck S."/>
            <person name="Liolios K."/>
            <person name="Ivanova N."/>
            <person name="Mavromatis K."/>
            <person name="Ovchinnikova G."/>
            <person name="Pati A."/>
            <person name="Chen A."/>
            <person name="Palaniappan K."/>
            <person name="Land M."/>
            <person name="Hauser L."/>
            <person name="Chang Y.J."/>
            <person name="Jeffries C.D."/>
            <person name="Spring S."/>
            <person name="Rohde M."/>
            <person name="Goker M."/>
            <person name="Bristow J."/>
            <person name="Eisen J.A."/>
            <person name="Markowitz V."/>
            <person name="Hugenholtz P."/>
            <person name="Kyrpides N.C."/>
            <person name="Klenk H.P."/>
        </authorList>
    </citation>
    <scope>NUCLEOTIDE SEQUENCE [LARGE SCALE GENOMIC DNA]</scope>
    <source>
        <strain evidence="4">DSM 12261 / ALA-1</strain>
    </source>
</reference>
<feature type="transmembrane region" description="Helical" evidence="1">
    <location>
        <begin position="109"/>
        <end position="135"/>
    </location>
</feature>
<feature type="transmembrane region" description="Helical" evidence="1">
    <location>
        <begin position="20"/>
        <end position="49"/>
    </location>
</feature>
<protein>
    <recommendedName>
        <fullName evidence="2">DUF112 domain-containing protein</fullName>
    </recommendedName>
</protein>
<keyword evidence="4" id="KW-1185">Reference proteome</keyword>
<dbReference type="Proteomes" id="UP000002366">
    <property type="component" value="Chromosome"/>
</dbReference>
<dbReference type="PANTHER" id="PTHR35342:SF5">
    <property type="entry name" value="TRICARBOXYLIC TRANSPORT PROTEIN"/>
    <property type="match status" value="1"/>
</dbReference>
<keyword evidence="1" id="KW-1133">Transmembrane helix</keyword>
<dbReference type="HOGENOM" id="CLU_022936_2_0_0"/>
<dbReference type="eggNOG" id="COG3333">
    <property type="taxonomic scope" value="Bacteria"/>
</dbReference>
<dbReference type="STRING" id="572547.Amico_0145"/>
<dbReference type="KEGG" id="aco:Amico_0145"/>
<dbReference type="AlphaFoldDB" id="D5ECL0"/>
<name>D5ECL0_AMICL</name>
<evidence type="ECO:0000259" key="2">
    <source>
        <dbReference type="Pfam" id="PF01970"/>
    </source>
</evidence>
<dbReference type="Pfam" id="PF01970">
    <property type="entry name" value="TctA"/>
    <property type="match status" value="1"/>
</dbReference>
<feature type="transmembrane region" description="Helical" evidence="1">
    <location>
        <begin position="61"/>
        <end position="82"/>
    </location>
</feature>
<feature type="transmembrane region" description="Helical" evidence="1">
    <location>
        <begin position="147"/>
        <end position="167"/>
    </location>
</feature>
<feature type="transmembrane region" description="Helical" evidence="1">
    <location>
        <begin position="260"/>
        <end position="283"/>
    </location>
</feature>
<keyword evidence="1" id="KW-0812">Transmembrane</keyword>
<accession>D5ECL0</accession>
<dbReference type="EMBL" id="CP001997">
    <property type="protein sequence ID" value="ADE56292.1"/>
    <property type="molecule type" value="Genomic_DNA"/>
</dbReference>
<evidence type="ECO:0000313" key="4">
    <source>
        <dbReference type="Proteomes" id="UP000002366"/>
    </source>
</evidence>
<organism evidence="3 4">
    <name type="scientific">Aminobacterium colombiense (strain DSM 12261 / ALA-1)</name>
    <dbReference type="NCBI Taxonomy" id="572547"/>
    <lineage>
        <taxon>Bacteria</taxon>
        <taxon>Thermotogati</taxon>
        <taxon>Synergistota</taxon>
        <taxon>Synergistia</taxon>
        <taxon>Synergistales</taxon>
        <taxon>Aminobacteriaceae</taxon>
        <taxon>Aminobacterium</taxon>
    </lineage>
</organism>
<dbReference type="InterPro" id="IPR002823">
    <property type="entry name" value="DUF112_TM"/>
</dbReference>
<sequence>MTMMEYLLPALGNIFEPEAIFILFVGTIAGLIVGSLPGLSSTMGVALAIPLTFGMDPKMGLMLLGAVYCSSVYGGSLTAILIRTPGTDASIATTFDGFPLTQQGLAGKAIGISTISSLVGGIISAMALLCIAPFLAKMALKFGPSEYFLVGLFGLSVIISVSSGSYLKGLMTGAFGLLIATTGMDNFTGFPRFIFNNDSLLDGIPILPALIGLFSLSQAIKISVSDKTSIIDNPENLKFTDRILPEKEDMKRTWKTMLRSSIIGVIVGIMPGAGTGIAAFLSYNEAKRASKNPESFGKGNIEGVAAPEAANNAVTGGSLVPALTLGIPGNAVTAVFIGGLTIQGLIPGPNLFTKYGEITYTLLLSLFVANIMFAIIGLAFAKQFVKIVKTPTKVLAPIICVLSIIGAYSIRNNFLDVWLLFGFGILGYFMERFEFSPTPIVLALILGPMVEAEFRRTLTLFQGSLVPVLFRPISLFIIVLIIISVVFPLVRELRRERQLASEK</sequence>
<feature type="transmembrane region" description="Helical" evidence="1">
    <location>
        <begin position="358"/>
        <end position="381"/>
    </location>
</feature>
<keyword evidence="1" id="KW-0472">Membrane</keyword>
<feature type="domain" description="DUF112" evidence="2">
    <location>
        <begin position="20"/>
        <end position="442"/>
    </location>
</feature>
<evidence type="ECO:0000256" key="1">
    <source>
        <dbReference type="SAM" id="Phobius"/>
    </source>
</evidence>